<keyword evidence="3" id="KW-1185">Reference proteome</keyword>
<evidence type="ECO:0000313" key="2">
    <source>
        <dbReference type="EMBL" id="KAL1527554.1"/>
    </source>
</evidence>
<dbReference type="Proteomes" id="UP001515480">
    <property type="component" value="Unassembled WGS sequence"/>
</dbReference>
<evidence type="ECO:0000313" key="3">
    <source>
        <dbReference type="Proteomes" id="UP001515480"/>
    </source>
</evidence>
<name>A0AB34K0Q2_PRYPA</name>
<dbReference type="AlphaFoldDB" id="A0AB34K0Q2"/>
<accession>A0AB34K0Q2</accession>
<evidence type="ECO:0000256" key="1">
    <source>
        <dbReference type="SAM" id="SignalP"/>
    </source>
</evidence>
<organism evidence="2 3">
    <name type="scientific">Prymnesium parvum</name>
    <name type="common">Toxic golden alga</name>
    <dbReference type="NCBI Taxonomy" id="97485"/>
    <lineage>
        <taxon>Eukaryota</taxon>
        <taxon>Haptista</taxon>
        <taxon>Haptophyta</taxon>
        <taxon>Prymnesiophyceae</taxon>
        <taxon>Prymnesiales</taxon>
        <taxon>Prymnesiaceae</taxon>
        <taxon>Prymnesium</taxon>
    </lineage>
</organism>
<comment type="caution">
    <text evidence="2">The sequence shown here is derived from an EMBL/GenBank/DDBJ whole genome shotgun (WGS) entry which is preliminary data.</text>
</comment>
<feature type="chain" id="PRO_5044276653" evidence="1">
    <location>
        <begin position="27"/>
        <end position="267"/>
    </location>
</feature>
<dbReference type="EMBL" id="JBGBPQ010000002">
    <property type="protein sequence ID" value="KAL1527554.1"/>
    <property type="molecule type" value="Genomic_DNA"/>
</dbReference>
<keyword evidence="1" id="KW-0732">Signal</keyword>
<reference evidence="2 3" key="1">
    <citation type="journal article" date="2024" name="Science">
        <title>Giant polyketide synthase enzymes in the biosynthesis of giant marine polyether toxins.</title>
        <authorList>
            <person name="Fallon T.R."/>
            <person name="Shende V.V."/>
            <person name="Wierzbicki I.H."/>
            <person name="Pendleton A.L."/>
            <person name="Watervoot N.F."/>
            <person name="Auber R.P."/>
            <person name="Gonzalez D.J."/>
            <person name="Wisecaver J.H."/>
            <person name="Moore B.S."/>
        </authorList>
    </citation>
    <scope>NUCLEOTIDE SEQUENCE [LARGE SCALE GENOMIC DNA]</scope>
    <source>
        <strain evidence="2 3">12B1</strain>
    </source>
</reference>
<proteinExistence type="predicted"/>
<sequence length="267" mass="28650">MAPLAAWFVGWLCAFPTLHPPPETLSITSPVDGRVYSTSSSRTTTLPLLYHTTPRAERICLHLSRAPPAPLPSQPAEEFRTYAQGCFAIGQPVRLENLIAGNYSLHASARGAAGDLLCTAAPVGFGVEEGTAEFVPSYEWRPVAAGQSVVAGLELQLDLAASRRRARIPPTWRLQVYLGREHGGFFRMDVQRDTPVGAIERAAAAQAARGRAQPREVCAALWAGLDRLAPSDTVEGAMLFQKQGELKIEVRSCERLPGAESPPAGGA</sequence>
<gene>
    <name evidence="2" type="ORF">AB1Y20_008942</name>
</gene>
<feature type="signal peptide" evidence="1">
    <location>
        <begin position="1"/>
        <end position="26"/>
    </location>
</feature>
<protein>
    <submittedName>
        <fullName evidence="2">Uncharacterized protein</fullName>
    </submittedName>
</protein>